<protein>
    <submittedName>
        <fullName evidence="2">Uncharacterized protein</fullName>
    </submittedName>
</protein>
<feature type="transmembrane region" description="Helical" evidence="1">
    <location>
        <begin position="54"/>
        <end position="82"/>
    </location>
</feature>
<proteinExistence type="predicted"/>
<organism evidence="2">
    <name type="scientific">marine sediment metagenome</name>
    <dbReference type="NCBI Taxonomy" id="412755"/>
    <lineage>
        <taxon>unclassified sequences</taxon>
        <taxon>metagenomes</taxon>
        <taxon>ecological metagenomes</taxon>
    </lineage>
</organism>
<comment type="caution">
    <text evidence="2">The sequence shown here is derived from an EMBL/GenBank/DDBJ whole genome shotgun (WGS) entry which is preliminary data.</text>
</comment>
<dbReference type="EMBL" id="BART01007735">
    <property type="protein sequence ID" value="GAG62568.1"/>
    <property type="molecule type" value="Genomic_DNA"/>
</dbReference>
<keyword evidence="1" id="KW-0812">Transmembrane</keyword>
<name>X0ZQ80_9ZZZZ</name>
<sequence length="122" mass="13928">TGKRREAIYGGVNAIVTKPAISIANWMFLGFLTIFGFVDPIMENGIPIKQPQSELAIIGILVAFCILPAILIGISAFTLHWYPLDGPEWLKKKKYIMELHEQKEREYLQKLSEEQKLKKRAI</sequence>
<reference evidence="2" key="1">
    <citation type="journal article" date="2014" name="Front. Microbiol.">
        <title>High frequency of phylogenetically diverse reductive dehalogenase-homologous genes in deep subseafloor sedimentary metagenomes.</title>
        <authorList>
            <person name="Kawai M."/>
            <person name="Futagami T."/>
            <person name="Toyoda A."/>
            <person name="Takaki Y."/>
            <person name="Nishi S."/>
            <person name="Hori S."/>
            <person name="Arai W."/>
            <person name="Tsubouchi T."/>
            <person name="Morono Y."/>
            <person name="Uchiyama I."/>
            <person name="Ito T."/>
            <person name="Fujiyama A."/>
            <person name="Inagaki F."/>
            <person name="Takami H."/>
        </authorList>
    </citation>
    <scope>NUCLEOTIDE SEQUENCE</scope>
    <source>
        <strain evidence="2">Expedition CK06-06</strain>
    </source>
</reference>
<accession>X0ZQ80</accession>
<keyword evidence="1" id="KW-1133">Transmembrane helix</keyword>
<dbReference type="AlphaFoldDB" id="X0ZQ80"/>
<keyword evidence="1" id="KW-0472">Membrane</keyword>
<evidence type="ECO:0000313" key="2">
    <source>
        <dbReference type="EMBL" id="GAG62568.1"/>
    </source>
</evidence>
<evidence type="ECO:0000256" key="1">
    <source>
        <dbReference type="SAM" id="Phobius"/>
    </source>
</evidence>
<dbReference type="Pfam" id="PF13347">
    <property type="entry name" value="MFS_2"/>
    <property type="match status" value="1"/>
</dbReference>
<gene>
    <name evidence="2" type="ORF">S01H4_17538</name>
</gene>
<feature type="non-terminal residue" evidence="2">
    <location>
        <position position="1"/>
    </location>
</feature>
<feature type="transmembrane region" description="Helical" evidence="1">
    <location>
        <begin position="20"/>
        <end position="42"/>
    </location>
</feature>